<dbReference type="InterPro" id="IPR027417">
    <property type="entry name" value="P-loop_NTPase"/>
</dbReference>
<reference evidence="2" key="1">
    <citation type="submission" date="2023-10" db="EMBL/GenBank/DDBJ databases">
        <title>Genome assembly of Pristionchus species.</title>
        <authorList>
            <person name="Yoshida K."/>
            <person name="Sommer R.J."/>
        </authorList>
    </citation>
    <scope>NUCLEOTIDE SEQUENCE</scope>
    <source>
        <strain evidence="2">RS0144</strain>
    </source>
</reference>
<name>A0AAV5T0E4_9BILA</name>
<protein>
    <submittedName>
        <fullName evidence="2">Uncharacterized protein</fullName>
    </submittedName>
</protein>
<feature type="non-terminal residue" evidence="2">
    <location>
        <position position="1"/>
    </location>
</feature>
<accession>A0AAV5T0E4</accession>
<dbReference type="PANTHER" id="PTHR14143:SF1">
    <property type="entry name" value="IRG-TYPE G DOMAIN-CONTAINING PROTEIN"/>
    <property type="match status" value="1"/>
</dbReference>
<sequence length="384" mass="43355">TFTCILHPLSIQYFPPFLFPVSPIMGNHLSQIKPPLSKRNSLPSSSFSPLRPTSSLPPPSSRLSCHHLPYQNSGDGDEEPINERFVSRLKDIDGEVKNSRDKGINTIGLDKLNVGFVGFCGSGRTTLIRSILGCPLSLNDKGGTIIDKRSTFQKSRSVHFSETFSSQLVPFYFRHLTSIVLWEISYPFDALVSTGEQETRMERREEKLRTFFVDQHLSKFCLLFVCVDGNEPREEDIAFARAARLHGKEVIFLKTKSDSLVSSISTQEEASSVLNREKNIFESKLAATAQDLCGMKTFFVSSRAIPTLISESSDERIIAFRQLELLPSRLTQSVIEGRRHTMEGSTIDNEREEEAINVIRLEEESLMRFILDQLDELPLTGRSF</sequence>
<gene>
    <name evidence="2" type="ORF">PENTCL1PPCAC_11227</name>
</gene>
<organism evidence="2 3">
    <name type="scientific">Pristionchus entomophagus</name>
    <dbReference type="NCBI Taxonomy" id="358040"/>
    <lineage>
        <taxon>Eukaryota</taxon>
        <taxon>Metazoa</taxon>
        <taxon>Ecdysozoa</taxon>
        <taxon>Nematoda</taxon>
        <taxon>Chromadorea</taxon>
        <taxon>Rhabditida</taxon>
        <taxon>Rhabditina</taxon>
        <taxon>Diplogasteromorpha</taxon>
        <taxon>Diplogasteroidea</taxon>
        <taxon>Neodiplogasteridae</taxon>
        <taxon>Pristionchus</taxon>
    </lineage>
</organism>
<dbReference type="AlphaFoldDB" id="A0AAV5T0E4"/>
<dbReference type="PANTHER" id="PTHR14143">
    <property type="entry name" value="INTERFERON-INDUCIBLE GTPASE FAMILY MEMBER"/>
    <property type="match status" value="1"/>
</dbReference>
<dbReference type="EMBL" id="BTSX01000003">
    <property type="protein sequence ID" value="GMS89052.1"/>
    <property type="molecule type" value="Genomic_DNA"/>
</dbReference>
<dbReference type="Proteomes" id="UP001432027">
    <property type="component" value="Unassembled WGS sequence"/>
</dbReference>
<evidence type="ECO:0000313" key="3">
    <source>
        <dbReference type="Proteomes" id="UP001432027"/>
    </source>
</evidence>
<evidence type="ECO:0000313" key="2">
    <source>
        <dbReference type="EMBL" id="GMS89052.1"/>
    </source>
</evidence>
<comment type="caution">
    <text evidence="2">The sequence shown here is derived from an EMBL/GenBank/DDBJ whole genome shotgun (WGS) entry which is preliminary data.</text>
</comment>
<feature type="region of interest" description="Disordered" evidence="1">
    <location>
        <begin position="35"/>
        <end position="80"/>
    </location>
</feature>
<evidence type="ECO:0000256" key="1">
    <source>
        <dbReference type="SAM" id="MobiDB-lite"/>
    </source>
</evidence>
<dbReference type="Gene3D" id="3.40.50.300">
    <property type="entry name" value="P-loop containing nucleotide triphosphate hydrolases"/>
    <property type="match status" value="1"/>
</dbReference>
<proteinExistence type="predicted"/>
<keyword evidence="3" id="KW-1185">Reference proteome</keyword>
<dbReference type="SUPFAM" id="SSF52540">
    <property type="entry name" value="P-loop containing nucleoside triphosphate hydrolases"/>
    <property type="match status" value="1"/>
</dbReference>
<feature type="compositionally biased region" description="Low complexity" evidence="1">
    <location>
        <begin position="35"/>
        <end position="54"/>
    </location>
</feature>